<gene>
    <name evidence="2" type="ORF">SAMN05443667_105267</name>
</gene>
<keyword evidence="1" id="KW-1133">Transmembrane helix</keyword>
<feature type="transmembrane region" description="Helical" evidence="1">
    <location>
        <begin position="46"/>
        <end position="66"/>
    </location>
</feature>
<dbReference type="EMBL" id="FNRD01000005">
    <property type="protein sequence ID" value="SEA56452.1"/>
    <property type="molecule type" value="Genomic_DNA"/>
</dbReference>
<keyword evidence="1" id="KW-0812">Transmembrane</keyword>
<name>A0A1H4C8N6_9FLAO</name>
<protein>
    <submittedName>
        <fullName evidence="2">Uncharacterized protein</fullName>
    </submittedName>
</protein>
<organism evidence="2 3">
    <name type="scientific">Flavobacterium gillisiae</name>
    <dbReference type="NCBI Taxonomy" id="150146"/>
    <lineage>
        <taxon>Bacteria</taxon>
        <taxon>Pseudomonadati</taxon>
        <taxon>Bacteroidota</taxon>
        <taxon>Flavobacteriia</taxon>
        <taxon>Flavobacteriales</taxon>
        <taxon>Flavobacteriaceae</taxon>
        <taxon>Flavobacterium</taxon>
    </lineage>
</organism>
<keyword evidence="3" id="KW-1185">Reference proteome</keyword>
<keyword evidence="1" id="KW-0472">Membrane</keyword>
<accession>A0A1H4C8N6</accession>
<proteinExistence type="predicted"/>
<dbReference type="RefSeq" id="WP_091088498.1">
    <property type="nucleotide sequence ID" value="NZ_FNRD01000005.1"/>
</dbReference>
<evidence type="ECO:0000256" key="1">
    <source>
        <dbReference type="SAM" id="Phobius"/>
    </source>
</evidence>
<dbReference type="AlphaFoldDB" id="A0A1H4C8N6"/>
<reference evidence="3" key="1">
    <citation type="submission" date="2016-10" db="EMBL/GenBank/DDBJ databases">
        <authorList>
            <person name="Varghese N."/>
            <person name="Submissions S."/>
        </authorList>
    </citation>
    <scope>NUCLEOTIDE SEQUENCE [LARGE SCALE GENOMIC DNA]</scope>
    <source>
        <strain evidence="3">DSM 22376</strain>
    </source>
</reference>
<evidence type="ECO:0000313" key="2">
    <source>
        <dbReference type="EMBL" id="SEA56452.1"/>
    </source>
</evidence>
<dbReference type="Proteomes" id="UP000198951">
    <property type="component" value="Unassembled WGS sequence"/>
</dbReference>
<evidence type="ECO:0000313" key="3">
    <source>
        <dbReference type="Proteomes" id="UP000198951"/>
    </source>
</evidence>
<dbReference type="STRING" id="150146.SAMN05443667_105267"/>
<feature type="transmembrane region" description="Helical" evidence="1">
    <location>
        <begin position="78"/>
        <end position="103"/>
    </location>
</feature>
<sequence length="109" mass="12481">MIIVPVSFLILSIALMSSKSNTNVRTIEEKLSSYDVAENLSIGDWLVNFLITIISLVGIIFIIVWANDDKNKIRKNWAVAYLIWTGIIFVISIFFYATIFATLMERFQN</sequence>